<evidence type="ECO:0000256" key="1">
    <source>
        <dbReference type="SAM" id="MobiDB-lite"/>
    </source>
</evidence>
<dbReference type="AlphaFoldDB" id="A0A0H2QXQ4"/>
<accession>A0A0H2QXQ4</accession>
<feature type="region of interest" description="Disordered" evidence="1">
    <location>
        <begin position="1"/>
        <end position="29"/>
    </location>
</feature>
<organism evidence="2 3">
    <name type="scientific">Schizopora paradoxa</name>
    <dbReference type="NCBI Taxonomy" id="27342"/>
    <lineage>
        <taxon>Eukaryota</taxon>
        <taxon>Fungi</taxon>
        <taxon>Dikarya</taxon>
        <taxon>Basidiomycota</taxon>
        <taxon>Agaricomycotina</taxon>
        <taxon>Agaricomycetes</taxon>
        <taxon>Hymenochaetales</taxon>
        <taxon>Schizoporaceae</taxon>
        <taxon>Schizopora</taxon>
    </lineage>
</organism>
<proteinExistence type="predicted"/>
<dbReference type="SUPFAM" id="SSF56672">
    <property type="entry name" value="DNA/RNA polymerases"/>
    <property type="match status" value="1"/>
</dbReference>
<dbReference type="InterPro" id="IPR043502">
    <property type="entry name" value="DNA/RNA_pol_sf"/>
</dbReference>
<evidence type="ECO:0000313" key="3">
    <source>
        <dbReference type="Proteomes" id="UP000053477"/>
    </source>
</evidence>
<dbReference type="Proteomes" id="UP000053477">
    <property type="component" value="Unassembled WGS sequence"/>
</dbReference>
<sequence>MLHPKNYTGPDEPNSDPAEGGPKTAETPPELCESDKLLEAINLSPDLNAEQRASIEEIVLKNADAFGLDGRLGHYDETFVEVPLKPGSSPISLPPFGASSPEKRKVMDEQIDSWIQLGVIEPSKSPWGAPAFIIYRQGK</sequence>
<dbReference type="EMBL" id="KQ086562">
    <property type="protein sequence ID" value="KLO04390.1"/>
    <property type="molecule type" value="Genomic_DNA"/>
</dbReference>
<gene>
    <name evidence="2" type="ORF">SCHPADRAFT_840661</name>
</gene>
<dbReference type="OrthoDB" id="6776860at2759"/>
<keyword evidence="3" id="KW-1185">Reference proteome</keyword>
<feature type="region of interest" description="Disordered" evidence="1">
    <location>
        <begin position="84"/>
        <end position="104"/>
    </location>
</feature>
<feature type="non-terminal residue" evidence="2">
    <location>
        <position position="139"/>
    </location>
</feature>
<protein>
    <recommendedName>
        <fullName evidence="4">DNA/RNA polymerase</fullName>
    </recommendedName>
</protein>
<evidence type="ECO:0000313" key="2">
    <source>
        <dbReference type="EMBL" id="KLO04390.1"/>
    </source>
</evidence>
<dbReference type="STRING" id="27342.A0A0H2QXQ4"/>
<reference evidence="2 3" key="1">
    <citation type="submission" date="2015-04" db="EMBL/GenBank/DDBJ databases">
        <title>Complete genome sequence of Schizopora paradoxa KUC8140, a cosmopolitan wood degrader in East Asia.</title>
        <authorList>
            <consortium name="DOE Joint Genome Institute"/>
            <person name="Min B."/>
            <person name="Park H."/>
            <person name="Jang Y."/>
            <person name="Kim J.-J."/>
            <person name="Kim K.H."/>
            <person name="Pangilinan J."/>
            <person name="Lipzen A."/>
            <person name="Riley R."/>
            <person name="Grigoriev I.V."/>
            <person name="Spatafora J.W."/>
            <person name="Choi I.-G."/>
        </authorList>
    </citation>
    <scope>NUCLEOTIDE SEQUENCE [LARGE SCALE GENOMIC DNA]</scope>
    <source>
        <strain evidence="2 3">KUC8140</strain>
    </source>
</reference>
<dbReference type="InParanoid" id="A0A0H2QXQ4"/>
<name>A0A0H2QXQ4_9AGAM</name>
<dbReference type="Gene3D" id="3.10.10.10">
    <property type="entry name" value="HIV Type 1 Reverse Transcriptase, subunit A, domain 1"/>
    <property type="match status" value="1"/>
</dbReference>
<evidence type="ECO:0008006" key="4">
    <source>
        <dbReference type="Google" id="ProtNLM"/>
    </source>
</evidence>